<name>A0ACC2N6B2_9HYME</name>
<comment type="caution">
    <text evidence="1">The sequence shown here is derived from an EMBL/GenBank/DDBJ whole genome shotgun (WGS) entry which is preliminary data.</text>
</comment>
<dbReference type="Proteomes" id="UP001239111">
    <property type="component" value="Chromosome 4"/>
</dbReference>
<evidence type="ECO:0000313" key="1">
    <source>
        <dbReference type="EMBL" id="KAJ8666493.1"/>
    </source>
</evidence>
<gene>
    <name evidence="1" type="ORF">QAD02_008155</name>
</gene>
<evidence type="ECO:0000313" key="2">
    <source>
        <dbReference type="Proteomes" id="UP001239111"/>
    </source>
</evidence>
<organism evidence="1 2">
    <name type="scientific">Eretmocerus hayati</name>
    <dbReference type="NCBI Taxonomy" id="131215"/>
    <lineage>
        <taxon>Eukaryota</taxon>
        <taxon>Metazoa</taxon>
        <taxon>Ecdysozoa</taxon>
        <taxon>Arthropoda</taxon>
        <taxon>Hexapoda</taxon>
        <taxon>Insecta</taxon>
        <taxon>Pterygota</taxon>
        <taxon>Neoptera</taxon>
        <taxon>Endopterygota</taxon>
        <taxon>Hymenoptera</taxon>
        <taxon>Apocrita</taxon>
        <taxon>Proctotrupomorpha</taxon>
        <taxon>Chalcidoidea</taxon>
        <taxon>Aphelinidae</taxon>
        <taxon>Aphelininae</taxon>
        <taxon>Eretmocerus</taxon>
    </lineage>
</organism>
<dbReference type="EMBL" id="CM056744">
    <property type="protein sequence ID" value="KAJ8666493.1"/>
    <property type="molecule type" value="Genomic_DNA"/>
</dbReference>
<reference evidence="1" key="1">
    <citation type="submission" date="2023-04" db="EMBL/GenBank/DDBJ databases">
        <title>A chromosome-level genome assembly of the parasitoid wasp Eretmocerus hayati.</title>
        <authorList>
            <person name="Zhong Y."/>
            <person name="Liu S."/>
            <person name="Liu Y."/>
        </authorList>
    </citation>
    <scope>NUCLEOTIDE SEQUENCE</scope>
    <source>
        <strain evidence="1">ZJU_SS_LIU_2023</strain>
    </source>
</reference>
<accession>A0ACC2N6B2</accession>
<sequence>MHNARYILKDLLNKRSQRLRVEIVEKVVGKQRSHQLNPGELEALLNSSLYHDGILDNHEAKIYGKAKRGKEEFTSSIYKRQKKRLNSMVGWNRGENFGSIRFFLLVNEQIYTVIRKFIRGSDSSNVIAVGSRPLDYFIPIRPTHFYEVLPFNQIEQKLLRVNNYICTPPNLLEKK</sequence>
<proteinExistence type="predicted"/>
<keyword evidence="2" id="KW-1185">Reference proteome</keyword>
<protein>
    <submittedName>
        <fullName evidence="1">Uncharacterized protein</fullName>
    </submittedName>
</protein>